<dbReference type="OrthoDB" id="1466667at2"/>
<name>A0A0P0CX81_9FLAO</name>
<evidence type="ECO:0000313" key="1">
    <source>
        <dbReference type="EMBL" id="ALJ05151.1"/>
    </source>
</evidence>
<gene>
    <name evidence="1" type="ORF">APS56_08450</name>
</gene>
<accession>A0A0P0CX81</accession>
<protein>
    <recommendedName>
        <fullName evidence="3">Cell division protein FtsQ</fullName>
    </recommendedName>
</protein>
<dbReference type="AlphaFoldDB" id="A0A0P0CX81"/>
<dbReference type="Proteomes" id="UP000057981">
    <property type="component" value="Chromosome"/>
</dbReference>
<dbReference type="KEGG" id="ahz:APS56_08450"/>
<proteinExistence type="predicted"/>
<dbReference type="STRING" id="1736674.APS56_08450"/>
<keyword evidence="2" id="KW-1185">Reference proteome</keyword>
<reference evidence="1 2" key="1">
    <citation type="submission" date="2015-10" db="EMBL/GenBank/DDBJ databases">
        <authorList>
            <person name="Gilbert D.G."/>
        </authorList>
    </citation>
    <scope>NUCLEOTIDE SEQUENCE [LARGE SCALE GENOMIC DNA]</scope>
    <source>
        <strain evidence="2">HZ-22</strain>
    </source>
</reference>
<dbReference type="EMBL" id="CP012898">
    <property type="protein sequence ID" value="ALJ05151.1"/>
    <property type="molecule type" value="Genomic_DNA"/>
</dbReference>
<dbReference type="PATRIC" id="fig|1736674.3.peg.1728"/>
<organism evidence="1 2">
    <name type="scientific">Pseudalgibacter alginicilyticus</name>
    <dbReference type="NCBI Taxonomy" id="1736674"/>
    <lineage>
        <taxon>Bacteria</taxon>
        <taxon>Pseudomonadati</taxon>
        <taxon>Bacteroidota</taxon>
        <taxon>Flavobacteriia</taxon>
        <taxon>Flavobacteriales</taxon>
        <taxon>Flavobacteriaceae</taxon>
        <taxon>Pseudalgibacter</taxon>
    </lineage>
</organism>
<evidence type="ECO:0008006" key="3">
    <source>
        <dbReference type="Google" id="ProtNLM"/>
    </source>
</evidence>
<sequence length="239" mass="27330">MKVNWTYIKMIMLLGLVVFLFAFASNKNGDRKVSEIAINFIGDNNLFVTHENVSKLLIVNQEGVKNKSKETLALNTLENALNSNPMVKSAEVYVSVNGVLTADIEQKRPIARVSTNASYYIDDEGFYMPLSKNYSARVPLVTGYVEKNNLKNVFTVAQKIEKDSFLRTNVIEIHQSNNNELYLKLRQCSFLVKLGSIHFLDKKINNLKAFYQKNLKEKTLNNYSRVNLQFDNQVVCTKK</sequence>
<evidence type="ECO:0000313" key="2">
    <source>
        <dbReference type="Proteomes" id="UP000057981"/>
    </source>
</evidence>